<evidence type="ECO:0000313" key="2">
    <source>
        <dbReference type="Proteomes" id="UP000717328"/>
    </source>
</evidence>
<proteinExistence type="predicted"/>
<dbReference type="AlphaFoldDB" id="A0A9P7K2U7"/>
<organism evidence="1 2">
    <name type="scientific">Sphagnurus paluster</name>
    <dbReference type="NCBI Taxonomy" id="117069"/>
    <lineage>
        <taxon>Eukaryota</taxon>
        <taxon>Fungi</taxon>
        <taxon>Dikarya</taxon>
        <taxon>Basidiomycota</taxon>
        <taxon>Agaricomycotina</taxon>
        <taxon>Agaricomycetes</taxon>
        <taxon>Agaricomycetidae</taxon>
        <taxon>Agaricales</taxon>
        <taxon>Tricholomatineae</taxon>
        <taxon>Lyophyllaceae</taxon>
        <taxon>Sphagnurus</taxon>
    </lineage>
</organism>
<dbReference type="EMBL" id="JABCKI010006372">
    <property type="protein sequence ID" value="KAG5634514.1"/>
    <property type="molecule type" value="Genomic_DNA"/>
</dbReference>
<name>A0A9P7K2U7_9AGAR</name>
<sequence length="299" mass="33702">MNPIPPTLFARTIFQCLALEEASFLIDMQYEGDYGRNDDGRMHVNIPEAIPVLFPYLRILDLRVCHIPTGRFQPHLLSRTWMDISNVMSNMELPMLNTLAWVSETLRVPIPLSNIIYPHVHTLSAIRSLDLIRVIFKTPAEVATLLAACPILEDIMLFPAKPKGHGHDMTPAAVLHECATARLPALSNFSALFYTRNEREVKPIVKAFADLLRIWSEYHCPNHTDAHFGLLFCNGDKWGPFDRNGAEREMQSLHNQFAVVGGGYRTGDGDLELSFDLSMGVFPEIGVGEIVYFDPLRLS</sequence>
<gene>
    <name evidence="1" type="ORF">H0H81_001683</name>
</gene>
<keyword evidence="2" id="KW-1185">Reference proteome</keyword>
<dbReference type="Proteomes" id="UP000717328">
    <property type="component" value="Unassembled WGS sequence"/>
</dbReference>
<accession>A0A9P7K2U7</accession>
<reference evidence="1" key="1">
    <citation type="submission" date="2021-02" db="EMBL/GenBank/DDBJ databases">
        <authorList>
            <person name="Nieuwenhuis M."/>
            <person name="Van De Peppel L.J.J."/>
        </authorList>
    </citation>
    <scope>NUCLEOTIDE SEQUENCE</scope>
    <source>
        <strain evidence="1">D49</strain>
    </source>
</reference>
<reference evidence="1" key="2">
    <citation type="submission" date="2021-10" db="EMBL/GenBank/DDBJ databases">
        <title>Phylogenomics reveals ancestral predisposition of the termite-cultivated fungus Termitomyces towards a domesticated lifestyle.</title>
        <authorList>
            <person name="Auxier B."/>
            <person name="Grum-Grzhimaylo A."/>
            <person name="Cardenas M.E."/>
            <person name="Lodge J.D."/>
            <person name="Laessoe T."/>
            <person name="Pedersen O."/>
            <person name="Smith M.E."/>
            <person name="Kuyper T.W."/>
            <person name="Franco-Molano E.A."/>
            <person name="Baroni T.J."/>
            <person name="Aanen D.K."/>
        </authorList>
    </citation>
    <scope>NUCLEOTIDE SEQUENCE</scope>
    <source>
        <strain evidence="1">D49</strain>
    </source>
</reference>
<protein>
    <submittedName>
        <fullName evidence="1">Uncharacterized protein</fullName>
    </submittedName>
</protein>
<evidence type="ECO:0000313" key="1">
    <source>
        <dbReference type="EMBL" id="KAG5634514.1"/>
    </source>
</evidence>
<comment type="caution">
    <text evidence="1">The sequence shown here is derived from an EMBL/GenBank/DDBJ whole genome shotgun (WGS) entry which is preliminary data.</text>
</comment>